<evidence type="ECO:0000256" key="1">
    <source>
        <dbReference type="ARBA" id="ARBA00004141"/>
    </source>
</evidence>
<feature type="transmembrane region" description="Helical" evidence="6">
    <location>
        <begin position="279"/>
        <end position="304"/>
    </location>
</feature>
<organism evidence="8 9">
    <name type="scientific">Desulfofustis glycolicus DSM 9705</name>
    <dbReference type="NCBI Taxonomy" id="1121409"/>
    <lineage>
        <taxon>Bacteria</taxon>
        <taxon>Pseudomonadati</taxon>
        <taxon>Thermodesulfobacteriota</taxon>
        <taxon>Desulfobulbia</taxon>
        <taxon>Desulfobulbales</taxon>
        <taxon>Desulfocapsaceae</taxon>
        <taxon>Desulfofustis</taxon>
    </lineage>
</organism>
<dbReference type="Proteomes" id="UP000184139">
    <property type="component" value="Unassembled WGS sequence"/>
</dbReference>
<evidence type="ECO:0000256" key="2">
    <source>
        <dbReference type="ARBA" id="ARBA00022448"/>
    </source>
</evidence>
<dbReference type="InterPro" id="IPR011701">
    <property type="entry name" value="MFS"/>
</dbReference>
<feature type="transmembrane region" description="Helical" evidence="6">
    <location>
        <begin position="345"/>
        <end position="367"/>
    </location>
</feature>
<feature type="transmembrane region" description="Helical" evidence="6">
    <location>
        <begin position="240"/>
        <end position="259"/>
    </location>
</feature>
<feature type="transmembrane region" description="Helical" evidence="6">
    <location>
        <begin position="144"/>
        <end position="165"/>
    </location>
</feature>
<feature type="transmembrane region" description="Helical" evidence="6">
    <location>
        <begin position="171"/>
        <end position="193"/>
    </location>
</feature>
<feature type="transmembrane region" description="Helical" evidence="6">
    <location>
        <begin position="373"/>
        <end position="395"/>
    </location>
</feature>
<evidence type="ECO:0000256" key="5">
    <source>
        <dbReference type="ARBA" id="ARBA00023136"/>
    </source>
</evidence>
<dbReference type="STRING" id="1121409.SAMN02745124_03959"/>
<feature type="transmembrane region" description="Helical" evidence="6">
    <location>
        <begin position="85"/>
        <end position="104"/>
    </location>
</feature>
<keyword evidence="4 6" id="KW-1133">Transmembrane helix</keyword>
<keyword evidence="3 6" id="KW-0812">Transmembrane</keyword>
<dbReference type="PRINTS" id="PR01036">
    <property type="entry name" value="TCRTETB"/>
</dbReference>
<feature type="transmembrane region" description="Helical" evidence="6">
    <location>
        <begin position="310"/>
        <end position="333"/>
    </location>
</feature>
<evidence type="ECO:0000259" key="7">
    <source>
        <dbReference type="PROSITE" id="PS50850"/>
    </source>
</evidence>
<comment type="subcellular location">
    <subcellularLocation>
        <location evidence="1">Membrane</location>
        <topology evidence="1">Multi-pass membrane protein</topology>
    </subcellularLocation>
</comment>
<dbReference type="EMBL" id="FQXS01000035">
    <property type="protein sequence ID" value="SHI10576.1"/>
    <property type="molecule type" value="Genomic_DNA"/>
</dbReference>
<keyword evidence="2" id="KW-0813">Transport</keyword>
<accession>A0A1M5YF20</accession>
<keyword evidence="9" id="KW-1185">Reference proteome</keyword>
<dbReference type="InterPro" id="IPR036259">
    <property type="entry name" value="MFS_trans_sf"/>
</dbReference>
<feature type="transmembrane region" description="Helical" evidence="6">
    <location>
        <begin position="110"/>
        <end position="132"/>
    </location>
</feature>
<keyword evidence="5 6" id="KW-0472">Membrane</keyword>
<feature type="transmembrane region" description="Helical" evidence="6">
    <location>
        <begin position="449"/>
        <end position="469"/>
    </location>
</feature>
<dbReference type="GO" id="GO:0022857">
    <property type="term" value="F:transmembrane transporter activity"/>
    <property type="evidence" value="ECO:0007669"/>
    <property type="project" value="InterPro"/>
</dbReference>
<dbReference type="AlphaFoldDB" id="A0A1M5YF20"/>
<evidence type="ECO:0000313" key="9">
    <source>
        <dbReference type="Proteomes" id="UP000184139"/>
    </source>
</evidence>
<feature type="transmembrane region" description="Helical" evidence="6">
    <location>
        <begin position="407"/>
        <end position="429"/>
    </location>
</feature>
<evidence type="ECO:0000256" key="3">
    <source>
        <dbReference type="ARBA" id="ARBA00022692"/>
    </source>
</evidence>
<feature type="domain" description="Major facilitator superfamily (MFS) profile" evidence="7">
    <location>
        <begin position="19"/>
        <end position="476"/>
    </location>
</feature>
<feature type="transmembrane region" description="Helical" evidence="6">
    <location>
        <begin position="17"/>
        <end position="41"/>
    </location>
</feature>
<reference evidence="8 9" key="1">
    <citation type="submission" date="2016-11" db="EMBL/GenBank/DDBJ databases">
        <authorList>
            <person name="Jaros S."/>
            <person name="Januszkiewicz K."/>
            <person name="Wedrychowicz H."/>
        </authorList>
    </citation>
    <scope>NUCLEOTIDE SEQUENCE [LARGE SCALE GENOMIC DNA]</scope>
    <source>
        <strain evidence="8 9">DSM 9705</strain>
    </source>
</reference>
<dbReference type="RefSeq" id="WP_073378890.1">
    <property type="nucleotide sequence ID" value="NZ_FQXS01000035.1"/>
</dbReference>
<dbReference type="Gene3D" id="1.20.1720.10">
    <property type="entry name" value="Multidrug resistance protein D"/>
    <property type="match status" value="1"/>
</dbReference>
<gene>
    <name evidence="8" type="ORF">SAMN02745124_03959</name>
</gene>
<dbReference type="PROSITE" id="PS50850">
    <property type="entry name" value="MFS"/>
    <property type="match status" value="1"/>
</dbReference>
<evidence type="ECO:0000313" key="8">
    <source>
        <dbReference type="EMBL" id="SHI10576.1"/>
    </source>
</evidence>
<dbReference type="PANTHER" id="PTHR42718:SF9">
    <property type="entry name" value="MAJOR FACILITATOR SUPERFAMILY MULTIDRUG TRANSPORTER MFSC"/>
    <property type="match status" value="1"/>
</dbReference>
<dbReference type="OrthoDB" id="9807274at2"/>
<dbReference type="PANTHER" id="PTHR42718">
    <property type="entry name" value="MAJOR FACILITATOR SUPERFAMILY MULTIDRUG TRANSPORTER MFSC"/>
    <property type="match status" value="1"/>
</dbReference>
<evidence type="ECO:0000256" key="6">
    <source>
        <dbReference type="SAM" id="Phobius"/>
    </source>
</evidence>
<dbReference type="InterPro" id="IPR020846">
    <property type="entry name" value="MFS_dom"/>
</dbReference>
<evidence type="ECO:0000256" key="4">
    <source>
        <dbReference type="ARBA" id="ARBA00022989"/>
    </source>
</evidence>
<sequence>MPAGTDRQPAAVTRRHALLTFSLISALFIIGLDAGVVNVILPELQTVFNTTVSRAMLLATVYLTAMAAFQLVFGRLADLFNPLSIFLAGVACFFAGSLGCVLSQSIDQIVVGRAIQGLGAAMLSASFGAIVLRLMPREKTGRIIGLMTMVMSLGSIIGPPLGGFLAEHLSWHWVFAINLPICVVAAIPLIIILRSQQADAESRPAITLARLDPAGALLSVLLFASLPLCFSQAARDGWSSGPVPILLAIFVVSATLFILQEQRARCPLLRLTVISDRRVQQVVLIKALTFIAINGVMLVFPFFLVKRLGLPVSGAGVMMLACAVSMALLTPLSGRLTDRIGSKRVLLVGGLVLLATSILSVLAGPLFGRALTFLSLAAFGAAFAWLTIAGTVQLLKLAPPGEEGVFSGLNSLLMPVAGSLGLAIFSYLYAAGTTPAQNPADASLVGFRASMAGLVVFAGFLLVLIQLSFTDKKPLP</sequence>
<protein>
    <submittedName>
        <fullName evidence="8">Drug resistance transporter, EmrB/QacA subfamily</fullName>
    </submittedName>
</protein>
<proteinExistence type="predicted"/>
<dbReference type="SUPFAM" id="SSF103473">
    <property type="entry name" value="MFS general substrate transporter"/>
    <property type="match status" value="1"/>
</dbReference>
<dbReference type="GO" id="GO:0016020">
    <property type="term" value="C:membrane"/>
    <property type="evidence" value="ECO:0007669"/>
    <property type="project" value="UniProtKB-SubCell"/>
</dbReference>
<dbReference type="Gene3D" id="1.20.1250.20">
    <property type="entry name" value="MFS general substrate transporter like domains"/>
    <property type="match status" value="1"/>
</dbReference>
<dbReference type="Pfam" id="PF07690">
    <property type="entry name" value="MFS_1"/>
    <property type="match status" value="1"/>
</dbReference>
<feature type="transmembrane region" description="Helical" evidence="6">
    <location>
        <begin position="53"/>
        <end position="73"/>
    </location>
</feature>
<name>A0A1M5YF20_9BACT</name>
<feature type="transmembrane region" description="Helical" evidence="6">
    <location>
        <begin position="214"/>
        <end position="234"/>
    </location>
</feature>